<reference evidence="1 2" key="1">
    <citation type="submission" date="2020-05" db="EMBL/GenBank/DDBJ databases">
        <authorList>
            <person name="Khan S.A."/>
            <person name="Jeon C.O."/>
            <person name="Chun B.H."/>
        </authorList>
    </citation>
    <scope>NUCLEOTIDE SEQUENCE [LARGE SCALE GENOMIC DNA]</scope>
    <source>
        <strain evidence="1 2">S1162</strain>
    </source>
</reference>
<organism evidence="1 2">
    <name type="scientific">Mucilaginibacter humi</name>
    <dbReference type="NCBI Taxonomy" id="2732510"/>
    <lineage>
        <taxon>Bacteria</taxon>
        <taxon>Pseudomonadati</taxon>
        <taxon>Bacteroidota</taxon>
        <taxon>Sphingobacteriia</taxon>
        <taxon>Sphingobacteriales</taxon>
        <taxon>Sphingobacteriaceae</taxon>
        <taxon>Mucilaginibacter</taxon>
    </lineage>
</organism>
<dbReference type="EMBL" id="JABFCR010000004">
    <property type="protein sequence ID" value="NNU33179.1"/>
    <property type="molecule type" value="Genomic_DNA"/>
</dbReference>
<protein>
    <submittedName>
        <fullName evidence="1">Uncharacterized protein</fullName>
    </submittedName>
</protein>
<dbReference type="RefSeq" id="WP_175268880.1">
    <property type="nucleotide sequence ID" value="NZ_JABFCR010000004.1"/>
</dbReference>
<evidence type="ECO:0000313" key="1">
    <source>
        <dbReference type="EMBL" id="NNU33179.1"/>
    </source>
</evidence>
<sequence>MAKLLLVTHNLAALNALSTGGDKSVGGVLLIITKPYTSRKQYNPAIANIQPKGFNKVRQFYSPRYDRPNDPKSPDLRTTIFWDPYLNTDVTGKATLNFFNADGPGTYRVVVEGLNAAGELGRYVYRYKVE</sequence>
<keyword evidence="2" id="KW-1185">Reference proteome</keyword>
<comment type="caution">
    <text evidence="1">The sequence shown here is derived from an EMBL/GenBank/DDBJ whole genome shotgun (WGS) entry which is preliminary data.</text>
</comment>
<dbReference type="Proteomes" id="UP000566071">
    <property type="component" value="Unassembled WGS sequence"/>
</dbReference>
<name>A0ABX1VZX2_9SPHI</name>
<evidence type="ECO:0000313" key="2">
    <source>
        <dbReference type="Proteomes" id="UP000566071"/>
    </source>
</evidence>
<gene>
    <name evidence="1" type="ORF">HK413_01510</name>
</gene>
<accession>A0ABX1VZX2</accession>
<proteinExistence type="predicted"/>